<dbReference type="Proteomes" id="UP000006062">
    <property type="component" value="Chromosome"/>
</dbReference>
<feature type="transmembrane region" description="Helical" evidence="1">
    <location>
        <begin position="33"/>
        <end position="55"/>
    </location>
</feature>
<organism evidence="2 3">
    <name type="scientific">Thiocystis violascens (strain ATCC 17096 / DSM 198 / 6111)</name>
    <name type="common">Chromatium violascens</name>
    <dbReference type="NCBI Taxonomy" id="765911"/>
    <lineage>
        <taxon>Bacteria</taxon>
        <taxon>Pseudomonadati</taxon>
        <taxon>Pseudomonadota</taxon>
        <taxon>Gammaproteobacteria</taxon>
        <taxon>Chromatiales</taxon>
        <taxon>Chromatiaceae</taxon>
        <taxon>Thiocystis</taxon>
    </lineage>
</organism>
<gene>
    <name evidence="2" type="ordered locus">Thivi_3615</name>
</gene>
<dbReference type="AlphaFoldDB" id="I3YEQ1"/>
<feature type="transmembrane region" description="Helical" evidence="1">
    <location>
        <begin position="61"/>
        <end position="79"/>
    </location>
</feature>
<dbReference type="STRING" id="765911.Thivi_3615"/>
<accession>I3YEQ1</accession>
<keyword evidence="1" id="KW-1133">Transmembrane helix</keyword>
<feature type="transmembrane region" description="Helical" evidence="1">
    <location>
        <begin position="157"/>
        <end position="176"/>
    </location>
</feature>
<reference evidence="2 3" key="1">
    <citation type="submission" date="2012-06" db="EMBL/GenBank/DDBJ databases">
        <title>Complete sequence of Thiocystis violascens DSM 198.</title>
        <authorList>
            <consortium name="US DOE Joint Genome Institute"/>
            <person name="Lucas S."/>
            <person name="Han J."/>
            <person name="Lapidus A."/>
            <person name="Cheng J.-F."/>
            <person name="Goodwin L."/>
            <person name="Pitluck S."/>
            <person name="Peters L."/>
            <person name="Ovchinnikova G."/>
            <person name="Teshima H."/>
            <person name="Detter J.C."/>
            <person name="Han C."/>
            <person name="Tapia R."/>
            <person name="Land M."/>
            <person name="Hauser L."/>
            <person name="Kyrpides N."/>
            <person name="Ivanova N."/>
            <person name="Pagani I."/>
            <person name="Vogl K."/>
            <person name="Liu Z."/>
            <person name="Frigaard N.-U."/>
            <person name="Bryant D."/>
            <person name="Woyke T."/>
        </authorList>
    </citation>
    <scope>NUCLEOTIDE SEQUENCE [LARGE SCALE GENOMIC DNA]</scope>
    <source>
        <strain evidence="3">ATCC 17096 / DSM 198 / 6111</strain>
    </source>
</reference>
<keyword evidence="1" id="KW-0472">Membrane</keyword>
<protein>
    <submittedName>
        <fullName evidence="2">Uncharacterized protein</fullName>
    </submittedName>
</protein>
<feature type="transmembrane region" description="Helical" evidence="1">
    <location>
        <begin position="122"/>
        <end position="145"/>
    </location>
</feature>
<name>I3YEQ1_THIV6</name>
<dbReference type="KEGG" id="tvi:Thivi_3615"/>
<dbReference type="HOGENOM" id="CLU_128121_1_0_6"/>
<evidence type="ECO:0000313" key="3">
    <source>
        <dbReference type="Proteomes" id="UP000006062"/>
    </source>
</evidence>
<feature type="transmembrane region" description="Helical" evidence="1">
    <location>
        <begin position="91"/>
        <end position="110"/>
    </location>
</feature>
<proteinExistence type="predicted"/>
<keyword evidence="3" id="KW-1185">Reference proteome</keyword>
<evidence type="ECO:0000256" key="1">
    <source>
        <dbReference type="SAM" id="Phobius"/>
    </source>
</evidence>
<keyword evidence="1" id="KW-0812">Transmembrane</keyword>
<dbReference type="eggNOG" id="ENOG502ZSF9">
    <property type="taxonomic scope" value="Bacteria"/>
</dbReference>
<evidence type="ECO:0000313" key="2">
    <source>
        <dbReference type="EMBL" id="AFL75469.1"/>
    </source>
</evidence>
<sequence length="178" mass="18317">MSGQDVVVRALLIFFVELCALRRAPQDLPASEILLWIALLADLFAGLLVGVTAGISGWTSLLQGIVEIALMLATLYLALSVMKLPGRFLQAGTALLGSGALLGLLALMPLSFNPTGSQETNLAALGALLLLGLVVWGVVVTGHILRHTFGISLGQGSAIAIAFEIAAITLVTGLFGGA</sequence>
<dbReference type="EMBL" id="CP003154">
    <property type="protein sequence ID" value="AFL75469.1"/>
    <property type="molecule type" value="Genomic_DNA"/>
</dbReference>